<feature type="compositionally biased region" description="Basic and acidic residues" evidence="1">
    <location>
        <begin position="140"/>
        <end position="151"/>
    </location>
</feature>
<protein>
    <recommendedName>
        <fullName evidence="5">Collagen-like protein</fullName>
    </recommendedName>
</protein>
<gene>
    <name evidence="3" type="ORF">GXP69_10455</name>
</gene>
<organism evidence="3 4">
    <name type="scientific">Pontibacter burrus</name>
    <dbReference type="NCBI Taxonomy" id="2704466"/>
    <lineage>
        <taxon>Bacteria</taxon>
        <taxon>Pseudomonadati</taxon>
        <taxon>Bacteroidota</taxon>
        <taxon>Cytophagia</taxon>
        <taxon>Cytophagales</taxon>
        <taxon>Hymenobacteraceae</taxon>
        <taxon>Pontibacter</taxon>
    </lineage>
</organism>
<evidence type="ECO:0000256" key="2">
    <source>
        <dbReference type="SAM" id="SignalP"/>
    </source>
</evidence>
<dbReference type="AlphaFoldDB" id="A0A6B3LXB4"/>
<dbReference type="Proteomes" id="UP000474777">
    <property type="component" value="Unassembled WGS sequence"/>
</dbReference>
<evidence type="ECO:0008006" key="5">
    <source>
        <dbReference type="Google" id="ProtNLM"/>
    </source>
</evidence>
<evidence type="ECO:0000256" key="1">
    <source>
        <dbReference type="SAM" id="MobiDB-lite"/>
    </source>
</evidence>
<keyword evidence="2" id="KW-0732">Signal</keyword>
<evidence type="ECO:0000313" key="3">
    <source>
        <dbReference type="EMBL" id="NEM98117.1"/>
    </source>
</evidence>
<comment type="caution">
    <text evidence="3">The sequence shown here is derived from an EMBL/GenBank/DDBJ whole genome shotgun (WGS) entry which is preliminary data.</text>
</comment>
<reference evidence="3 4" key="1">
    <citation type="submission" date="2020-02" db="EMBL/GenBank/DDBJ databases">
        <authorList>
            <person name="Kim M.K."/>
        </authorList>
    </citation>
    <scope>NUCLEOTIDE SEQUENCE [LARGE SCALE GENOMIC DNA]</scope>
    <source>
        <strain evidence="3 4">BT327</strain>
    </source>
</reference>
<evidence type="ECO:0000313" key="4">
    <source>
        <dbReference type="Proteomes" id="UP000474777"/>
    </source>
</evidence>
<sequence length="259" mass="27372">MKTNSTLSLLCFSLLLSAPALSQNNRISKLELKGKEIFIVGPTNMLLVDTLIMHDKSTIKFSPATQSILQANVAYIGNKCTFSSRGMNGEDANKESSGSPGQDGGDLVLIMYLNEVGSLTIDTRGGKGGNGKNGSNGAKGEPERTEQRAVKGPDGKYTIETVFIPPKLGTDGTNATTGFAGGFGGNIQLIYSTNGFVPIFNNSKGKNRIMIENSAGNPGRNGRPGKGGLGSMDGRLIEVATYKTFDGELRIEKVESITL</sequence>
<proteinExistence type="predicted"/>
<feature type="region of interest" description="Disordered" evidence="1">
    <location>
        <begin position="122"/>
        <end position="151"/>
    </location>
</feature>
<dbReference type="RefSeq" id="WP_163915012.1">
    <property type="nucleotide sequence ID" value="NZ_JAAGWD010000004.1"/>
</dbReference>
<feature type="signal peptide" evidence="2">
    <location>
        <begin position="1"/>
        <end position="22"/>
    </location>
</feature>
<dbReference type="EMBL" id="JAAGWD010000004">
    <property type="protein sequence ID" value="NEM98117.1"/>
    <property type="molecule type" value="Genomic_DNA"/>
</dbReference>
<name>A0A6B3LXB4_9BACT</name>
<keyword evidence="4" id="KW-1185">Reference proteome</keyword>
<feature type="chain" id="PRO_5025580702" description="Collagen-like protein" evidence="2">
    <location>
        <begin position="23"/>
        <end position="259"/>
    </location>
</feature>
<accession>A0A6B3LXB4</accession>